<dbReference type="EMBL" id="NBAX01000002">
    <property type="protein sequence ID" value="PNP96086.1"/>
    <property type="molecule type" value="Genomic_DNA"/>
</dbReference>
<proteinExistence type="predicted"/>
<reference evidence="1 2" key="1">
    <citation type="submission" date="2017-03" db="EMBL/GenBank/DDBJ databases">
        <authorList>
            <person name="Afonso C.L."/>
            <person name="Miller P.J."/>
            <person name="Scott M.A."/>
            <person name="Spackman E."/>
            <person name="Goraichik I."/>
            <person name="Dimitrov K.M."/>
            <person name="Suarez D.L."/>
            <person name="Swayne D.E."/>
        </authorList>
    </citation>
    <scope>NUCLEOTIDE SEQUENCE [LARGE SCALE GENOMIC DNA]</scope>
    <source>
        <strain evidence="1 2">DNF00076</strain>
    </source>
</reference>
<organism evidence="1 2">
    <name type="scientific">Hoylesella timonensis</name>
    <dbReference type="NCBI Taxonomy" id="386414"/>
    <lineage>
        <taxon>Bacteria</taxon>
        <taxon>Pseudomonadati</taxon>
        <taxon>Bacteroidota</taxon>
        <taxon>Bacteroidia</taxon>
        <taxon>Bacteroidales</taxon>
        <taxon>Prevotellaceae</taxon>
        <taxon>Hoylesella</taxon>
    </lineage>
</organism>
<sequence length="114" mass="12050">MAEAETTGDAYRLHGQYFGRYLLEIPKGRGVATGTAGEVESSTGRQVVRFVEEREVLPTVGKGVEETGLREAVGTGKEGGVGGCNLLGTQVLTLRRCLDKAGEGKQADGRPLEV</sequence>
<accession>A0A2K0XNH3</accession>
<evidence type="ECO:0000313" key="2">
    <source>
        <dbReference type="Proteomes" id="UP000236634"/>
    </source>
</evidence>
<evidence type="ECO:0000313" key="1">
    <source>
        <dbReference type="EMBL" id="PNP96086.1"/>
    </source>
</evidence>
<dbReference type="Proteomes" id="UP000236634">
    <property type="component" value="Unassembled WGS sequence"/>
</dbReference>
<name>A0A2K0XNH3_9BACT</name>
<gene>
    <name evidence="1" type="ORF">BFS16_03340</name>
</gene>
<dbReference type="AlphaFoldDB" id="A0A2K0XNH3"/>
<comment type="caution">
    <text evidence="1">The sequence shown here is derived from an EMBL/GenBank/DDBJ whole genome shotgun (WGS) entry which is preliminary data.</text>
</comment>
<protein>
    <submittedName>
        <fullName evidence="1">Uncharacterized protein</fullName>
    </submittedName>
</protein>